<dbReference type="AlphaFoldDB" id="A0A9Q9B0R2"/>
<dbReference type="EMBL" id="CP099424">
    <property type="protein sequence ID" value="USW55191.1"/>
    <property type="molecule type" value="Genomic_DNA"/>
</dbReference>
<evidence type="ECO:0000313" key="1">
    <source>
        <dbReference type="EMBL" id="USW55191.1"/>
    </source>
</evidence>
<reference evidence="1" key="1">
    <citation type="submission" date="2022-06" db="EMBL/GenBank/DDBJ databases">
        <title>Complete genome sequences of two strains of the flax pathogen Septoria linicola.</title>
        <authorList>
            <person name="Lapalu N."/>
            <person name="Simon A."/>
            <person name="Demenou B."/>
            <person name="Paumier D."/>
            <person name="Guillot M.-P."/>
            <person name="Gout L."/>
            <person name="Valade R."/>
        </authorList>
    </citation>
    <scope>NUCLEOTIDE SEQUENCE</scope>
    <source>
        <strain evidence="1">SE15195</strain>
    </source>
</reference>
<proteinExistence type="predicted"/>
<protein>
    <submittedName>
        <fullName evidence="1">Uncharacterized protein</fullName>
    </submittedName>
</protein>
<organism evidence="1 2">
    <name type="scientific">Septoria linicola</name>
    <dbReference type="NCBI Taxonomy" id="215465"/>
    <lineage>
        <taxon>Eukaryota</taxon>
        <taxon>Fungi</taxon>
        <taxon>Dikarya</taxon>
        <taxon>Ascomycota</taxon>
        <taxon>Pezizomycotina</taxon>
        <taxon>Dothideomycetes</taxon>
        <taxon>Dothideomycetidae</taxon>
        <taxon>Mycosphaerellales</taxon>
        <taxon>Mycosphaerellaceae</taxon>
        <taxon>Septoria</taxon>
    </lineage>
</organism>
<name>A0A9Q9B0R2_9PEZI</name>
<gene>
    <name evidence="1" type="ORF">Slin15195_G085100</name>
</gene>
<dbReference type="Proteomes" id="UP001056384">
    <property type="component" value="Chromosome 7"/>
</dbReference>
<accession>A0A9Q9B0R2</accession>
<evidence type="ECO:0000313" key="2">
    <source>
        <dbReference type="Proteomes" id="UP001056384"/>
    </source>
</evidence>
<keyword evidence="2" id="KW-1185">Reference proteome</keyword>
<sequence length="147" mass="16869">MWQWLDNIGAKNRQRLGGPHVKWLDGNGFDWVRLEDGELYFQGGRPVKLRNFCAELVFHGDCMSSNSIKQVYYRTHDGKVVLDLAQVDGVPRYHLSFRRGSAKSGEWTSAKCYMELPGTDELDEMLEDLGEDYAAQSTDFWIAEESI</sequence>